<dbReference type="SUPFAM" id="SSF50044">
    <property type="entry name" value="SH3-domain"/>
    <property type="match status" value="1"/>
</dbReference>
<dbReference type="GO" id="GO:0045211">
    <property type="term" value="C:postsynaptic membrane"/>
    <property type="evidence" value="ECO:0007669"/>
    <property type="project" value="TreeGrafter"/>
</dbReference>
<dbReference type="PROSITE" id="PS50106">
    <property type="entry name" value="PDZ"/>
    <property type="match status" value="1"/>
</dbReference>
<feature type="region of interest" description="Disordered" evidence="8">
    <location>
        <begin position="416"/>
        <end position="458"/>
    </location>
</feature>
<dbReference type="GO" id="GO:0014069">
    <property type="term" value="C:postsynaptic density"/>
    <property type="evidence" value="ECO:0007669"/>
    <property type="project" value="UniProtKB-SubCell"/>
</dbReference>
<evidence type="ECO:0000256" key="5">
    <source>
        <dbReference type="ARBA" id="ARBA00023018"/>
    </source>
</evidence>
<evidence type="ECO:0000256" key="1">
    <source>
        <dbReference type="ARBA" id="ARBA00004496"/>
    </source>
</evidence>
<evidence type="ECO:0000256" key="3">
    <source>
        <dbReference type="ARBA" id="ARBA00022490"/>
    </source>
</evidence>
<dbReference type="SMART" id="SM00326">
    <property type="entry name" value="SH3"/>
    <property type="match status" value="1"/>
</dbReference>
<dbReference type="GeneTree" id="ENSGT00940000153561"/>
<evidence type="ECO:0000259" key="11">
    <source>
        <dbReference type="PROSITE" id="PS50106"/>
    </source>
</evidence>
<comment type="subcellular location">
    <subcellularLocation>
        <location evidence="1">Cytoplasm</location>
    </subcellularLocation>
    <subcellularLocation>
        <location evidence="6">Postsynaptic density</location>
    </subcellularLocation>
</comment>
<sequence length="1290" mass="141013">MISSNNQFTKLLKKLTTVPFQETPQYASRRRDGPQNLTVPHTLLRANSDTSMNLPDWMLYAQPSIPPATVAVQGQKITTGTLRSSSSPRGARSRSPSRGRHTDEAKKQRVNSDVANGRNKGNLSRGVKRKLYSAVPGRTFMAVKPYQAQGEGELSISKGEKIKVLSVGEGGFWEGQVKGRVGWFPSDCVEEVPNKSQEGNRSDKAKRLFRHYTVGSYDSFDAPSDYIIKEKTVLLQKKDNEGFGFVLRGAKAQTPIEEFTPTPAFPALQYLESVDEGGVAWRAGLRMGDFLIEVNGQNVVKVGHRQVVNMIRQGGNNLMVKVVMVTRNPEMEEAMRKKAAPQQTRRLPPPAISLRSKSMTSELEEMGKNASELPFSVPKVGGGLDAVMVTFLPSAGAAEDEKPYLAPPVMKFSRSLSVPGSEDIPPPPTTSPPDPPYSSTSPSASGRVTPSARSTFNPSTEAKLYSTSLHQEPPYEPPSRVRDKMSLYRQESEQGAEGSTARGWRGHTPDLRYYNLPPRATSTAMYVPTKPMRRKGPLVKQTKVEDEQRHSIPIPTIIIKAPSTSSSGRSSQGSSMEAETQPEPVVPVPSLQLHNSMDFTSQFGAALVGAARRDREWYSEARRKSALFLSTEQPDDESQQMPVPRLRHSKSIDEGMFSSEPYIQLNMASGFGSGGGSSPSYLQSRSAKTYGASTTSAFTSVCSSFLPQLQPHSTPLIHPLTGKILDPGSPLGLALVARERALKESQSQQESREERHSRPSSPRFGEAPKTPESPSSSILRLWETSEQQTHHQLSASSRKEQEGPQPEQQPPPTSARSTPWEKRPEEGEKLELHVRFVENCRPAEEEEEEEEESSQESGKVEVAAPPMERVAEENGLPLLVLPPPAPSIDVDDEFVFSEPLPPPLEFSNSFDKPESPPKAASELPPESPHVNFSSVVSSIAIPAAEAPEAVTDSGIEEVDSRSSSDHHLETISSVSTLSSMSGEGTELLDTYITYLDGQAFGGSRLPVATPTSSTISVSACTENMFALTPAPPYHQQPAAVEPGKELPQKSPLPWEEPKASAMSTVKASIISELSTKLQQMGGVSWSRPPDAVAPFGSERPSSLMGRTSPSLISSKPVSSLFHNWPKSPQGKHPKSVDFDIRPALRRAPSPAALPSEHKISPTPRPSSLPILPSVPIYTGVFDLRGSPTSGGEHPFPSFPSGSRSLSPTHFLPPATDKPFGSKPLPFWTKYDVADWLEYLKLGEHRDRFLDNEIDGSHLPSLTKEDFIDLGVTRVGHRMNIARALKFFLER</sequence>
<feature type="compositionally biased region" description="Pro residues" evidence="8">
    <location>
        <begin position="424"/>
        <end position="436"/>
    </location>
</feature>
<dbReference type="CDD" id="cd09506">
    <property type="entry name" value="SAM_Shank1_2_3"/>
    <property type="match status" value="1"/>
</dbReference>
<dbReference type="SMART" id="SM00454">
    <property type="entry name" value="SAM"/>
    <property type="match status" value="1"/>
</dbReference>
<dbReference type="GO" id="GO:0030160">
    <property type="term" value="F:synaptic receptor adaptor activity"/>
    <property type="evidence" value="ECO:0007669"/>
    <property type="project" value="TreeGrafter"/>
</dbReference>
<feature type="compositionally biased region" description="Basic and acidic residues" evidence="8">
    <location>
        <begin position="958"/>
        <end position="969"/>
    </location>
</feature>
<dbReference type="InterPro" id="IPR001452">
    <property type="entry name" value="SH3_domain"/>
</dbReference>
<feature type="compositionally biased region" description="Polar residues" evidence="8">
    <location>
        <begin position="111"/>
        <end position="122"/>
    </location>
</feature>
<dbReference type="Proteomes" id="UP000694559">
    <property type="component" value="Unplaced"/>
</dbReference>
<accession>A0A8C7E5H1</accession>
<dbReference type="PANTHER" id="PTHR24135:SF3">
    <property type="entry name" value="SH3 AND MULTIPLE ANKYRIN REPEAT DOMAINS PROTEIN 1"/>
    <property type="match status" value="1"/>
</dbReference>
<evidence type="ECO:0000256" key="6">
    <source>
        <dbReference type="ARBA" id="ARBA00034105"/>
    </source>
</evidence>
<feature type="region of interest" description="Disordered" evidence="8">
    <location>
        <begin position="1037"/>
        <end position="1056"/>
    </location>
</feature>
<proteinExistence type="predicted"/>
<dbReference type="Pfam" id="PF00536">
    <property type="entry name" value="SAM_1"/>
    <property type="match status" value="1"/>
</dbReference>
<dbReference type="GO" id="GO:0035255">
    <property type="term" value="F:ionotropic glutamate receptor binding"/>
    <property type="evidence" value="ECO:0007669"/>
    <property type="project" value="TreeGrafter"/>
</dbReference>
<dbReference type="CDD" id="cd06746">
    <property type="entry name" value="PDZ_SHANK1_3-like"/>
    <property type="match status" value="1"/>
</dbReference>
<dbReference type="PANTHER" id="PTHR24135">
    <property type="entry name" value="SH3 AND MULTIPLE ANKYRIN REPEAT DOMAINS PROTEIN"/>
    <property type="match status" value="1"/>
</dbReference>
<feature type="region of interest" description="Disordered" evidence="8">
    <location>
        <begin position="78"/>
        <end position="128"/>
    </location>
</feature>
<dbReference type="InterPro" id="IPR036034">
    <property type="entry name" value="PDZ_sf"/>
</dbReference>
<gene>
    <name evidence="12" type="primary">SHANK1</name>
</gene>
<dbReference type="PROSITE" id="PS50002">
    <property type="entry name" value="SH3"/>
    <property type="match status" value="1"/>
</dbReference>
<reference evidence="12" key="2">
    <citation type="submission" date="2025-09" db="UniProtKB">
        <authorList>
            <consortium name="Ensembl"/>
        </authorList>
    </citation>
    <scope>IDENTIFICATION</scope>
</reference>
<feature type="domain" description="SAM" evidence="10">
    <location>
        <begin position="1227"/>
        <end position="1290"/>
    </location>
</feature>
<dbReference type="FunFam" id="2.30.42.10:FF:000018">
    <property type="entry name" value="SH3 and multiple ankyrin repeat domains protein 2"/>
    <property type="match status" value="1"/>
</dbReference>
<evidence type="ECO:0000259" key="10">
    <source>
        <dbReference type="PROSITE" id="PS50105"/>
    </source>
</evidence>
<keyword evidence="5" id="KW-0770">Synapse</keyword>
<keyword evidence="13" id="KW-1185">Reference proteome</keyword>
<feature type="compositionally biased region" description="Basic and acidic residues" evidence="8">
    <location>
        <begin position="819"/>
        <end position="843"/>
    </location>
</feature>
<protein>
    <submittedName>
        <fullName evidence="12">SH3 and multiple ankyrin repeat domains 1</fullName>
    </submittedName>
</protein>
<evidence type="ECO:0000313" key="12">
    <source>
        <dbReference type="Ensembl" id="ENSNNAP00000025061.1"/>
    </source>
</evidence>
<dbReference type="InterPro" id="IPR001478">
    <property type="entry name" value="PDZ"/>
</dbReference>
<dbReference type="InterPro" id="IPR001660">
    <property type="entry name" value="SAM"/>
</dbReference>
<reference evidence="12" key="1">
    <citation type="submission" date="2025-08" db="UniProtKB">
        <authorList>
            <consortium name="Ensembl"/>
        </authorList>
    </citation>
    <scope>IDENTIFICATION</scope>
</reference>
<feature type="compositionally biased region" description="Polar residues" evidence="8">
    <location>
        <begin position="446"/>
        <end position="458"/>
    </location>
</feature>
<dbReference type="Ensembl" id="ENSNNAT00000026272.1">
    <property type="protein sequence ID" value="ENSNNAP00000025061.1"/>
    <property type="gene ID" value="ENSNNAG00000016218.1"/>
</dbReference>
<dbReference type="PROSITE" id="PS50105">
    <property type="entry name" value="SAM_DOMAIN"/>
    <property type="match status" value="1"/>
</dbReference>
<evidence type="ECO:0000259" key="9">
    <source>
        <dbReference type="PROSITE" id="PS50002"/>
    </source>
</evidence>
<dbReference type="FunFam" id="1.10.150.50:FF:000006">
    <property type="entry name" value="SH3 and multiple ankyrin repeat domains protein 2"/>
    <property type="match status" value="1"/>
</dbReference>
<feature type="region of interest" description="Disordered" evidence="8">
    <location>
        <begin position="741"/>
        <end position="927"/>
    </location>
</feature>
<dbReference type="Gene3D" id="2.30.30.40">
    <property type="entry name" value="SH3 Domains"/>
    <property type="match status" value="1"/>
</dbReference>
<evidence type="ECO:0000256" key="7">
    <source>
        <dbReference type="PROSITE-ProRule" id="PRU00192"/>
    </source>
</evidence>
<keyword evidence="3" id="KW-0963">Cytoplasm</keyword>
<dbReference type="FunFam" id="2.30.30.40:FF:000025">
    <property type="entry name" value="SH3 and multiple ankyrin repeat domains protein 2"/>
    <property type="match status" value="1"/>
</dbReference>
<dbReference type="InterPro" id="IPR036028">
    <property type="entry name" value="SH3-like_dom_sf"/>
</dbReference>
<dbReference type="SMART" id="SM00228">
    <property type="entry name" value="PDZ"/>
    <property type="match status" value="1"/>
</dbReference>
<feature type="compositionally biased region" description="Acidic residues" evidence="8">
    <location>
        <begin position="844"/>
        <end position="854"/>
    </location>
</feature>
<dbReference type="InterPro" id="IPR035735">
    <property type="entry name" value="Shank1_SH3"/>
</dbReference>
<organism evidence="12 13">
    <name type="scientific">Naja naja</name>
    <name type="common">Indian cobra</name>
    <dbReference type="NCBI Taxonomy" id="35670"/>
    <lineage>
        <taxon>Eukaryota</taxon>
        <taxon>Metazoa</taxon>
        <taxon>Chordata</taxon>
        <taxon>Craniata</taxon>
        <taxon>Vertebrata</taxon>
        <taxon>Euteleostomi</taxon>
        <taxon>Lepidosauria</taxon>
        <taxon>Squamata</taxon>
        <taxon>Bifurcata</taxon>
        <taxon>Unidentata</taxon>
        <taxon>Episquamata</taxon>
        <taxon>Toxicofera</taxon>
        <taxon>Serpentes</taxon>
        <taxon>Colubroidea</taxon>
        <taxon>Elapidae</taxon>
        <taxon>Elapinae</taxon>
        <taxon>Naja</taxon>
    </lineage>
</organism>
<keyword evidence="4" id="KW-0597">Phosphoprotein</keyword>
<dbReference type="InterPro" id="IPR013761">
    <property type="entry name" value="SAM/pointed_sf"/>
</dbReference>
<dbReference type="InterPro" id="IPR051569">
    <property type="entry name" value="SHANK"/>
</dbReference>
<dbReference type="Gene3D" id="2.30.42.10">
    <property type="match status" value="1"/>
</dbReference>
<evidence type="ECO:0000313" key="13">
    <source>
        <dbReference type="Proteomes" id="UP000694559"/>
    </source>
</evidence>
<dbReference type="Gene3D" id="1.10.150.50">
    <property type="entry name" value="Transcription Factor, Ets-1"/>
    <property type="match status" value="1"/>
</dbReference>
<evidence type="ECO:0000256" key="4">
    <source>
        <dbReference type="ARBA" id="ARBA00022553"/>
    </source>
</evidence>
<feature type="domain" description="SH3" evidence="9">
    <location>
        <begin position="135"/>
        <end position="194"/>
    </location>
</feature>
<dbReference type="SUPFAM" id="SSF50156">
    <property type="entry name" value="PDZ domain-like"/>
    <property type="match status" value="1"/>
</dbReference>
<dbReference type="Pfam" id="PF07653">
    <property type="entry name" value="SH3_2"/>
    <property type="match status" value="1"/>
</dbReference>
<name>A0A8C7E5H1_NAJNA</name>
<dbReference type="OrthoDB" id="445896at2759"/>
<feature type="compositionally biased region" description="Polar residues" evidence="8">
    <location>
        <begin position="772"/>
        <end position="796"/>
    </location>
</feature>
<feature type="compositionally biased region" description="Low complexity" evidence="8">
    <location>
        <begin position="563"/>
        <end position="575"/>
    </location>
</feature>
<evidence type="ECO:0000256" key="8">
    <source>
        <dbReference type="SAM" id="MobiDB-lite"/>
    </source>
</evidence>
<feature type="domain" description="PDZ" evidence="11">
    <location>
        <begin position="232"/>
        <end position="326"/>
    </location>
</feature>
<dbReference type="CDD" id="cd11982">
    <property type="entry name" value="SH3_Shank1"/>
    <property type="match status" value="1"/>
</dbReference>
<feature type="region of interest" description="Disordered" evidence="8">
    <location>
        <begin position="946"/>
        <end position="969"/>
    </location>
</feature>
<dbReference type="GO" id="GO:0043197">
    <property type="term" value="C:dendritic spine"/>
    <property type="evidence" value="ECO:0007669"/>
    <property type="project" value="TreeGrafter"/>
</dbReference>
<evidence type="ECO:0000256" key="2">
    <source>
        <dbReference type="ARBA" id="ARBA00022443"/>
    </source>
</evidence>
<dbReference type="SUPFAM" id="SSF47769">
    <property type="entry name" value="SAM/Pointed domain"/>
    <property type="match status" value="1"/>
</dbReference>
<dbReference type="Pfam" id="PF00595">
    <property type="entry name" value="PDZ"/>
    <property type="match status" value="1"/>
</dbReference>
<feature type="region of interest" description="Disordered" evidence="8">
    <location>
        <begin position="561"/>
        <end position="582"/>
    </location>
</feature>
<dbReference type="GO" id="GO:0005737">
    <property type="term" value="C:cytoplasm"/>
    <property type="evidence" value="ECO:0007669"/>
    <property type="project" value="UniProtKB-SubCell"/>
</dbReference>
<keyword evidence="2 7" id="KW-0728">SH3 domain</keyword>